<feature type="compositionally biased region" description="Basic and acidic residues" evidence="1">
    <location>
        <begin position="1"/>
        <end position="10"/>
    </location>
</feature>
<name>A0A9W4DB70_BLUGR</name>
<proteinExistence type="predicted"/>
<feature type="compositionally biased region" description="Polar residues" evidence="1">
    <location>
        <begin position="11"/>
        <end position="23"/>
    </location>
</feature>
<feature type="region of interest" description="Disordered" evidence="1">
    <location>
        <begin position="1"/>
        <end position="81"/>
    </location>
</feature>
<accession>A0A9W4DB70</accession>
<organism evidence="2 3">
    <name type="scientific">Blumeria graminis f. sp. triticale</name>
    <dbReference type="NCBI Taxonomy" id="1689686"/>
    <lineage>
        <taxon>Eukaryota</taxon>
        <taxon>Fungi</taxon>
        <taxon>Dikarya</taxon>
        <taxon>Ascomycota</taxon>
        <taxon>Pezizomycotina</taxon>
        <taxon>Leotiomycetes</taxon>
        <taxon>Erysiphales</taxon>
        <taxon>Erysiphaceae</taxon>
        <taxon>Blumeria</taxon>
    </lineage>
</organism>
<sequence>MITEKGDEHSLSNQGAQKETSSRLPPVPEVSETDSQISNVGLQPAQIDSNKFVGGIDGVHTPVPYEDSENESQETDMDSDVPGFNWEQLESRFTAAIQQLDTEESQILDQFDHLMEMFFIWAQSGSALETDRSVKRLKTRERYVQLSETSLKKKKEHYVQVVTAFKNALDLLRG</sequence>
<dbReference type="AlphaFoldDB" id="A0A9W4DB70"/>
<feature type="compositionally biased region" description="Acidic residues" evidence="1">
    <location>
        <begin position="66"/>
        <end position="79"/>
    </location>
</feature>
<evidence type="ECO:0000313" key="2">
    <source>
        <dbReference type="EMBL" id="CAD6505232.1"/>
    </source>
</evidence>
<feature type="compositionally biased region" description="Polar residues" evidence="1">
    <location>
        <begin position="33"/>
        <end position="49"/>
    </location>
</feature>
<reference evidence="2" key="1">
    <citation type="submission" date="2020-10" db="EMBL/GenBank/DDBJ databases">
        <authorList>
            <person name="Muller C M."/>
        </authorList>
    </citation>
    <scope>NUCLEOTIDE SEQUENCE</scope>
    <source>
        <strain evidence="2">THUN-12</strain>
    </source>
</reference>
<comment type="caution">
    <text evidence="2">The sequence shown here is derived from an EMBL/GenBank/DDBJ whole genome shotgun (WGS) entry which is preliminary data.</text>
</comment>
<evidence type="ECO:0000256" key="1">
    <source>
        <dbReference type="SAM" id="MobiDB-lite"/>
    </source>
</evidence>
<gene>
    <name evidence="2" type="ORF">BGTH12_LOCUS6590</name>
</gene>
<evidence type="ECO:0000313" key="3">
    <source>
        <dbReference type="Proteomes" id="UP000683417"/>
    </source>
</evidence>
<dbReference type="Proteomes" id="UP000683417">
    <property type="component" value="Unassembled WGS sequence"/>
</dbReference>
<protein>
    <submittedName>
        <fullName evidence="2">BgTH12-00724</fullName>
    </submittedName>
</protein>
<dbReference type="EMBL" id="CAJHIT010000009">
    <property type="protein sequence ID" value="CAD6505232.1"/>
    <property type="molecule type" value="Genomic_DNA"/>
</dbReference>